<evidence type="ECO:0000256" key="15">
    <source>
        <dbReference type="SAM" id="Phobius"/>
    </source>
</evidence>
<dbReference type="Proteomes" id="UP000310685">
    <property type="component" value="Unassembled WGS sequence"/>
</dbReference>
<comment type="similarity">
    <text evidence="2 12">Belongs to the OSBP family.</text>
</comment>
<dbReference type="PROSITE" id="PS50003">
    <property type="entry name" value="PH_DOMAIN"/>
    <property type="match status" value="1"/>
</dbReference>
<evidence type="ECO:0000256" key="12">
    <source>
        <dbReference type="RuleBase" id="RU003844"/>
    </source>
</evidence>
<dbReference type="InterPro" id="IPR037239">
    <property type="entry name" value="OSBP_sf"/>
</dbReference>
<dbReference type="PROSITE" id="PS01013">
    <property type="entry name" value="OSBP"/>
    <property type="match status" value="1"/>
</dbReference>
<feature type="repeat" description="ANK" evidence="11">
    <location>
        <begin position="67"/>
        <end position="99"/>
    </location>
</feature>
<evidence type="ECO:0000313" key="18">
    <source>
        <dbReference type="Proteomes" id="UP000310685"/>
    </source>
</evidence>
<feature type="transmembrane region" description="Helical" evidence="15">
    <location>
        <begin position="1175"/>
        <end position="1193"/>
    </location>
</feature>
<dbReference type="GO" id="GO:0120009">
    <property type="term" value="P:intermembrane lipid transfer"/>
    <property type="evidence" value="ECO:0007669"/>
    <property type="project" value="UniProtKB-ARBA"/>
</dbReference>
<evidence type="ECO:0000256" key="14">
    <source>
        <dbReference type="SAM" id="MobiDB-lite"/>
    </source>
</evidence>
<dbReference type="Pfam" id="PF12796">
    <property type="entry name" value="Ank_2"/>
    <property type="match status" value="1"/>
</dbReference>
<dbReference type="InterPro" id="IPR001727">
    <property type="entry name" value="GDT1-like"/>
</dbReference>
<feature type="region of interest" description="Disordered" evidence="14">
    <location>
        <begin position="506"/>
        <end position="603"/>
    </location>
</feature>
<feature type="transmembrane region" description="Helical" evidence="15">
    <location>
        <begin position="1239"/>
        <end position="1259"/>
    </location>
</feature>
<evidence type="ECO:0000256" key="3">
    <source>
        <dbReference type="ARBA" id="ARBA00009190"/>
    </source>
</evidence>
<dbReference type="InterPro" id="IPR000648">
    <property type="entry name" value="Oxysterol-bd"/>
</dbReference>
<keyword evidence="8" id="KW-0445">Lipid transport</keyword>
<evidence type="ECO:0000256" key="7">
    <source>
        <dbReference type="ARBA" id="ARBA00022989"/>
    </source>
</evidence>
<dbReference type="Pfam" id="PF01169">
    <property type="entry name" value="GDT1"/>
    <property type="match status" value="2"/>
</dbReference>
<dbReference type="PROSITE" id="PS01214">
    <property type="entry name" value="UPF0016"/>
    <property type="match status" value="1"/>
</dbReference>
<comment type="caution">
    <text evidence="17">The sequence shown here is derived from an EMBL/GenBank/DDBJ whole genome shotgun (WGS) entry which is preliminary data.</text>
</comment>
<dbReference type="GO" id="GO:0034727">
    <property type="term" value="P:piecemeal microautophagy of the nucleus"/>
    <property type="evidence" value="ECO:0007669"/>
    <property type="project" value="TreeGrafter"/>
</dbReference>
<keyword evidence="13" id="KW-0175">Coiled coil</keyword>
<dbReference type="Gene3D" id="3.30.70.3490">
    <property type="match status" value="1"/>
</dbReference>
<dbReference type="GO" id="GO:0005635">
    <property type="term" value="C:nuclear envelope"/>
    <property type="evidence" value="ECO:0007669"/>
    <property type="project" value="TreeGrafter"/>
</dbReference>
<evidence type="ECO:0000256" key="1">
    <source>
        <dbReference type="ARBA" id="ARBA00004141"/>
    </source>
</evidence>
<keyword evidence="10 15" id="KW-0472">Membrane</keyword>
<dbReference type="SMART" id="SM00248">
    <property type="entry name" value="ANK"/>
    <property type="match status" value="3"/>
</dbReference>
<dbReference type="Gene3D" id="2.30.29.30">
    <property type="entry name" value="Pleckstrin-homology domain (PH domain)/Phosphotyrosine-binding domain (PTB)"/>
    <property type="match status" value="1"/>
</dbReference>
<keyword evidence="4" id="KW-0813">Transport</keyword>
<evidence type="ECO:0000256" key="10">
    <source>
        <dbReference type="ARBA" id="ARBA00023136"/>
    </source>
</evidence>
<dbReference type="EMBL" id="SPRC01000013">
    <property type="protein sequence ID" value="TIB80853.1"/>
    <property type="molecule type" value="Genomic_DNA"/>
</dbReference>
<dbReference type="FunFam" id="3.30.70.3490:FF:000033">
    <property type="match status" value="1"/>
</dbReference>
<accession>A0A4T0MCP4</accession>
<feature type="transmembrane region" description="Helical" evidence="15">
    <location>
        <begin position="1143"/>
        <end position="1163"/>
    </location>
</feature>
<dbReference type="GO" id="GO:0046873">
    <property type="term" value="F:metal ion transmembrane transporter activity"/>
    <property type="evidence" value="ECO:0007669"/>
    <property type="project" value="InterPro"/>
</dbReference>
<dbReference type="InterPro" id="IPR049555">
    <property type="entry name" value="GDT1-like_CS"/>
</dbReference>
<dbReference type="GO" id="GO:0005829">
    <property type="term" value="C:cytosol"/>
    <property type="evidence" value="ECO:0007669"/>
    <property type="project" value="TreeGrafter"/>
</dbReference>
<dbReference type="Pfam" id="PF01237">
    <property type="entry name" value="Oxysterol_BP"/>
    <property type="match status" value="1"/>
</dbReference>
<evidence type="ECO:0000256" key="4">
    <source>
        <dbReference type="ARBA" id="ARBA00022448"/>
    </source>
</evidence>
<evidence type="ECO:0000256" key="6">
    <source>
        <dbReference type="ARBA" id="ARBA00022692"/>
    </source>
</evidence>
<dbReference type="GO" id="GO:0006887">
    <property type="term" value="P:exocytosis"/>
    <property type="evidence" value="ECO:0007669"/>
    <property type="project" value="TreeGrafter"/>
</dbReference>
<keyword evidence="5" id="KW-0597">Phosphoprotein</keyword>
<dbReference type="PANTHER" id="PTHR10972">
    <property type="entry name" value="OXYSTEROL-BINDING PROTEIN-RELATED"/>
    <property type="match status" value="1"/>
</dbReference>
<dbReference type="InterPro" id="IPR001849">
    <property type="entry name" value="PH_domain"/>
</dbReference>
<keyword evidence="6 15" id="KW-0812">Transmembrane</keyword>
<feature type="compositionally biased region" description="Basic and acidic residues" evidence="14">
    <location>
        <begin position="1006"/>
        <end position="1019"/>
    </location>
</feature>
<gene>
    <name evidence="17" type="ORF">E3Q22_01667</name>
</gene>
<dbReference type="InterPro" id="IPR002110">
    <property type="entry name" value="Ankyrin_rpt"/>
</dbReference>
<feature type="region of interest" description="Disordered" evidence="14">
    <location>
        <begin position="341"/>
        <end position="376"/>
    </location>
</feature>
<feature type="region of interest" description="Disordered" evidence="14">
    <location>
        <begin position="1006"/>
        <end position="1036"/>
    </location>
</feature>
<feature type="coiled-coil region" evidence="13">
    <location>
        <begin position="1195"/>
        <end position="1222"/>
    </location>
</feature>
<keyword evidence="9" id="KW-0446">Lipid-binding</keyword>
<feature type="compositionally biased region" description="Basic and acidic residues" evidence="14">
    <location>
        <begin position="506"/>
        <end position="526"/>
    </location>
</feature>
<dbReference type="PROSITE" id="PS50297">
    <property type="entry name" value="ANK_REP_REGION"/>
    <property type="match status" value="1"/>
</dbReference>
<feature type="transmembrane region" description="Helical" evidence="15">
    <location>
        <begin position="1112"/>
        <end position="1136"/>
    </location>
</feature>
<dbReference type="Gene3D" id="2.40.160.120">
    <property type="match status" value="1"/>
</dbReference>
<evidence type="ECO:0000256" key="8">
    <source>
        <dbReference type="ARBA" id="ARBA00023055"/>
    </source>
</evidence>
<evidence type="ECO:0000256" key="13">
    <source>
        <dbReference type="SAM" id="Coils"/>
    </source>
</evidence>
<dbReference type="Pfam" id="PF00169">
    <property type="entry name" value="PH"/>
    <property type="match status" value="1"/>
</dbReference>
<feature type="compositionally biased region" description="Polar residues" evidence="14">
    <location>
        <begin position="343"/>
        <end position="353"/>
    </location>
</feature>
<comment type="subcellular location">
    <subcellularLocation>
        <location evidence="1">Membrane</location>
        <topology evidence="1">Multi-pass membrane protein</topology>
    </subcellularLocation>
</comment>
<keyword evidence="7 15" id="KW-1133">Transmembrane helix</keyword>
<keyword evidence="11" id="KW-0040">ANK repeat</keyword>
<dbReference type="GO" id="GO:0030011">
    <property type="term" value="P:maintenance of cell polarity"/>
    <property type="evidence" value="ECO:0007669"/>
    <property type="project" value="TreeGrafter"/>
</dbReference>
<name>A0A4T0MCP4_9BASI</name>
<comment type="similarity">
    <text evidence="3">Belongs to the GDT1 family.</text>
</comment>
<dbReference type="SUPFAM" id="SSF48403">
    <property type="entry name" value="Ankyrin repeat"/>
    <property type="match status" value="1"/>
</dbReference>
<dbReference type="PROSITE" id="PS50088">
    <property type="entry name" value="ANK_REPEAT"/>
    <property type="match status" value="1"/>
</dbReference>
<feature type="transmembrane region" description="Helical" evidence="15">
    <location>
        <begin position="1309"/>
        <end position="1327"/>
    </location>
</feature>
<dbReference type="InterPro" id="IPR036770">
    <property type="entry name" value="Ankyrin_rpt-contain_sf"/>
</dbReference>
<dbReference type="GO" id="GO:0006816">
    <property type="term" value="P:calcium ion transport"/>
    <property type="evidence" value="ECO:0007669"/>
    <property type="project" value="UniProtKB-ARBA"/>
</dbReference>
<dbReference type="InterPro" id="IPR011993">
    <property type="entry name" value="PH-like_dom_sf"/>
</dbReference>
<dbReference type="GO" id="GO:0097038">
    <property type="term" value="C:perinuclear endoplasmic reticulum"/>
    <property type="evidence" value="ECO:0007669"/>
    <property type="project" value="TreeGrafter"/>
</dbReference>
<dbReference type="FunFam" id="2.40.160.120:FF:000001">
    <property type="entry name" value="Oxysterol-binding protein"/>
    <property type="match status" value="1"/>
</dbReference>
<organism evidence="17 18">
    <name type="scientific">Wallemia mellicola</name>
    <dbReference type="NCBI Taxonomy" id="1708541"/>
    <lineage>
        <taxon>Eukaryota</taxon>
        <taxon>Fungi</taxon>
        <taxon>Dikarya</taxon>
        <taxon>Basidiomycota</taxon>
        <taxon>Wallemiomycotina</taxon>
        <taxon>Wallemiomycetes</taxon>
        <taxon>Wallemiales</taxon>
        <taxon>Wallemiaceae</taxon>
        <taxon>Wallemia</taxon>
    </lineage>
</organism>
<dbReference type="SUPFAM" id="SSF144000">
    <property type="entry name" value="Oxysterol-binding protein-like"/>
    <property type="match status" value="1"/>
</dbReference>
<reference evidence="17 18" key="1">
    <citation type="submission" date="2019-03" db="EMBL/GenBank/DDBJ databases">
        <title>Sequencing 25 genomes of Wallemia mellicola.</title>
        <authorList>
            <person name="Gostincar C."/>
        </authorList>
    </citation>
    <scope>NUCLEOTIDE SEQUENCE [LARGE SCALE GENOMIC DNA]</scope>
    <source>
        <strain evidence="17 18">EXF-6152</strain>
    </source>
</reference>
<evidence type="ECO:0000313" key="17">
    <source>
        <dbReference type="EMBL" id="TIB80853.1"/>
    </source>
</evidence>
<dbReference type="SMART" id="SM00233">
    <property type="entry name" value="PH"/>
    <property type="match status" value="1"/>
</dbReference>
<protein>
    <recommendedName>
        <fullName evidence="16">PH domain-containing protein</fullName>
    </recommendedName>
</protein>
<sequence>MFYISDSQIVHLSLSQPSANDTAAIKDVVDSQNAAGVLLLAVKAANPPTISYLLSLDSIDPNEVDQDGNTALHIAASINRADVVELLLQNDAINDSVRNNNARTALEICKSESCASIIHDSQIKLNEKYRDLVSEYIRPSSPDSRAGEELIQLLKLPRSPVIDLSYIDTQSGSTLLHSAAAKKDFQLIKVAFENAAASSTIIDSRQKTLLSSCKDDQIKSFIKLQERQKPNAQNVQTRNKKGILKKYVNMASGWQNRHFVLQDGLLNYYLSPDDEAKQLSRGSINLEYGRLKEDKSGDNRKFEIHSPNNKFLVRADHPTDAASWKQAINLTIQDIKSGDRNSIDVQRSPSISGGRSLYAHSHSHSRHGSKSSLTDFQSVRGASPTYSIDETIESYDVNSIPHADKFELEGQKLSAHIEATESLMNTFLKDDAEGDKESHNERKQALKGSIETLHGLVNDWQAMVNDREVYYKKVLQHERETARLWEENIATIAVETAKVEGELENIHKSQEERRKALKQKKSDLHDAALGTSSLSPPSKAAVIDSGETAPTRSDGNIYAGQQDDQSGVSAPPQAAQHAPIKDAQRPSPMARVSSEEDDDDDDFFDAVEEGTLPINQDIVQAEKNDPPVEDLVPYEPYRELRSEMPISDDKRPPISLWSVLKNSIGKDLTKISFPVMFNEPTSMLQRMAEDMEFTECLDAAAKNPDPFKRVAYVAAFAASNYSSTMGRIAKPFNPMLGETFEYCRFDKQYRYFSEQVSHHPPMSACWGENPRWIYKGEVDAKNKFMGTSFEIRPTGIAHIELKLPATWAKEGVTYPREKCKVTGEDLIIEHYSWKKVTTAVTGFITGSPVIDHFGDMVVVNHRTGESCTLTFKARPWRGKGQEIKGFVENAQKQHKWVIAGRWITQLVAKKIEHGTEDIGADEQIDNSAEYLLLWKNSEKPKMPFNLSPFAITLNDLPGDQLATLTPQERADLKKWLPNTDCRLRPDQRAFEIGLYDLANDLKIQNEEKQRATRKERETGKLPPHKPRWFNAVKDPDTGERVWMPTTTKAENGQNQIDYWTEREVVGKSRLDGDESRKFKNVDDVSLDGKLMTVLTRAATMTNAAEGSSDMSVLWQSIAMIVVSELGDKTFLIAAILAMRNPQLVVFSGSFGALSAMSVLSALLGQILPALLPKSYTQILAAMLFIVFGVKMFNDAKGMEGGRKEVEEEMQEAIQEIEHDGDDLPKPSSQRQKRSIKTTLAALLSPAFVQAFILTFLGEWGDRSQISTIALAAAHGWKTVAFGTSLGHGMCTALAVLGGRIVASKISIKTVTFGGSALFVLFGFIYIWEILVSVTSPAIQA</sequence>
<dbReference type="InterPro" id="IPR018494">
    <property type="entry name" value="Oxysterol-bd_CS"/>
</dbReference>
<dbReference type="GO" id="GO:0032934">
    <property type="term" value="F:sterol binding"/>
    <property type="evidence" value="ECO:0007669"/>
    <property type="project" value="TreeGrafter"/>
</dbReference>
<evidence type="ECO:0000256" key="11">
    <source>
        <dbReference type="PROSITE-ProRule" id="PRU00023"/>
    </source>
</evidence>
<dbReference type="SUPFAM" id="SSF50729">
    <property type="entry name" value="PH domain-like"/>
    <property type="match status" value="1"/>
</dbReference>
<evidence type="ECO:0000256" key="5">
    <source>
        <dbReference type="ARBA" id="ARBA00022553"/>
    </source>
</evidence>
<feature type="domain" description="PH" evidence="16">
    <location>
        <begin position="237"/>
        <end position="333"/>
    </location>
</feature>
<dbReference type="Gene3D" id="1.25.40.20">
    <property type="entry name" value="Ankyrin repeat-containing domain"/>
    <property type="match status" value="1"/>
</dbReference>
<dbReference type="GO" id="GO:0005886">
    <property type="term" value="C:plasma membrane"/>
    <property type="evidence" value="ECO:0007669"/>
    <property type="project" value="TreeGrafter"/>
</dbReference>
<dbReference type="PANTHER" id="PTHR10972:SF205">
    <property type="entry name" value="OXYSTEROL-BINDING PROTEIN 1"/>
    <property type="match status" value="1"/>
</dbReference>
<proteinExistence type="inferred from homology"/>
<evidence type="ECO:0000256" key="9">
    <source>
        <dbReference type="ARBA" id="ARBA00023121"/>
    </source>
</evidence>
<feature type="transmembrane region" description="Helical" evidence="15">
    <location>
        <begin position="1279"/>
        <end position="1302"/>
    </location>
</feature>
<evidence type="ECO:0000259" key="16">
    <source>
        <dbReference type="PROSITE" id="PS50003"/>
    </source>
</evidence>
<dbReference type="GO" id="GO:0006897">
    <property type="term" value="P:endocytosis"/>
    <property type="evidence" value="ECO:0007669"/>
    <property type="project" value="TreeGrafter"/>
</dbReference>
<evidence type="ECO:0000256" key="2">
    <source>
        <dbReference type="ARBA" id="ARBA00008842"/>
    </source>
</evidence>